<sequence length="74" mass="8429">MIDEHSRSDADVKARIGKARTAYLRLKNICNSKQLSANQHEGQNFQYEDQDSSTVWGGNLGNYESHHPEDTCVY</sequence>
<keyword evidence="2" id="KW-1185">Reference proteome</keyword>
<name>A0A183PQE5_9TREM</name>
<dbReference type="AlphaFoldDB" id="A0A183PQE5"/>
<gene>
    <name evidence="1" type="ORF">SMTD_LOCUS16581</name>
</gene>
<evidence type="ECO:0000313" key="1">
    <source>
        <dbReference type="EMBL" id="VDP71748.1"/>
    </source>
</evidence>
<reference evidence="1 2" key="1">
    <citation type="submission" date="2018-11" db="EMBL/GenBank/DDBJ databases">
        <authorList>
            <consortium name="Pathogen Informatics"/>
        </authorList>
    </citation>
    <scope>NUCLEOTIDE SEQUENCE [LARGE SCALE GENOMIC DNA]</scope>
    <source>
        <strain>Denwood</strain>
        <strain evidence="2">Zambia</strain>
    </source>
</reference>
<proteinExistence type="predicted"/>
<accession>A0A183PQE5</accession>
<organism evidence="1 2">
    <name type="scientific">Schistosoma mattheei</name>
    <dbReference type="NCBI Taxonomy" id="31246"/>
    <lineage>
        <taxon>Eukaryota</taxon>
        <taxon>Metazoa</taxon>
        <taxon>Spiralia</taxon>
        <taxon>Lophotrochozoa</taxon>
        <taxon>Platyhelminthes</taxon>
        <taxon>Trematoda</taxon>
        <taxon>Digenea</taxon>
        <taxon>Strigeidida</taxon>
        <taxon>Schistosomatoidea</taxon>
        <taxon>Schistosomatidae</taxon>
        <taxon>Schistosoma</taxon>
    </lineage>
</organism>
<protein>
    <submittedName>
        <fullName evidence="1">Uncharacterized protein</fullName>
    </submittedName>
</protein>
<evidence type="ECO:0000313" key="2">
    <source>
        <dbReference type="Proteomes" id="UP000269396"/>
    </source>
</evidence>
<dbReference type="Proteomes" id="UP000269396">
    <property type="component" value="Unassembled WGS sequence"/>
</dbReference>
<dbReference type="EMBL" id="UZAL01037390">
    <property type="protein sequence ID" value="VDP71748.1"/>
    <property type="molecule type" value="Genomic_DNA"/>
</dbReference>